<dbReference type="Pfam" id="PF02776">
    <property type="entry name" value="TPP_enzyme_N"/>
    <property type="match status" value="1"/>
</dbReference>
<dbReference type="CDD" id="cd02002">
    <property type="entry name" value="TPP_BFDC"/>
    <property type="match status" value="1"/>
</dbReference>
<evidence type="ECO:0000256" key="2">
    <source>
        <dbReference type="ARBA" id="ARBA00023052"/>
    </source>
</evidence>
<dbReference type="InterPro" id="IPR045229">
    <property type="entry name" value="TPP_enz"/>
</dbReference>
<dbReference type="GO" id="GO:0000287">
    <property type="term" value="F:magnesium ion binding"/>
    <property type="evidence" value="ECO:0007669"/>
    <property type="project" value="InterPro"/>
</dbReference>
<keyword evidence="2" id="KW-0786">Thiamine pyrophosphate</keyword>
<organism evidence="5">
    <name type="scientific">uncultured Ramlibacter sp</name>
    <dbReference type="NCBI Taxonomy" id="260755"/>
    <lineage>
        <taxon>Bacteria</taxon>
        <taxon>Pseudomonadati</taxon>
        <taxon>Pseudomonadota</taxon>
        <taxon>Betaproteobacteria</taxon>
        <taxon>Burkholderiales</taxon>
        <taxon>Comamonadaceae</taxon>
        <taxon>Ramlibacter</taxon>
        <taxon>environmental samples</taxon>
    </lineage>
</organism>
<dbReference type="InterPro" id="IPR011766">
    <property type="entry name" value="TPP_enzyme_TPP-bd"/>
</dbReference>
<sequence>MVFTLPRAAYACEHATMQSNSGAHPAARYFIEGLREAGIDYLFSNLGTDHVTLVDELARCEQEGRPAPAVVLCPHENVAIHMAGGYAAMTGKGQGVVVHVDAGTANAAMGMHNLMRARLPVLLMAGRAPFTLHGELPGARDTYVHYVQDPFDIGSLVRPYVKWEYNLPSGVVAKEVVRRAHTMMQSDPAGPVYLTLPRETLAEPVATDRIRSYPAERYGPTEAGGLSREMATRIARELMAAERPIVISSYLGRKAEAVAALDALARLCGIQVVEFSPAWLCMSRESPCFAGFDPAPLMADADLGLLLDVDVPWLPHTKPRDDTRWIHIDVDPVKKDLPMWGFATDLRVAADCAQALRDIHEAVESLADDAFRRRVANRMAGWSPQRQERRRRLEAAAARPGEPDALEAAFVCAMLGKQLRPDDVLINEGIRNAAAVFQHVPRTQPLTLLGGPGGGLGYSAGMALGARLARPKARVVHVEGDGGFHFSTPTSVYAVAQAYRLPILSVVLDNGGWQAVKEAVLRVHPDGPAAGSDQFHARLQGEQRGFELVAQAFGGHGERVSRAEELEPAIQRCLAAVDAGRAAVLVVSIAKI</sequence>
<dbReference type="GO" id="GO:0005948">
    <property type="term" value="C:acetolactate synthase complex"/>
    <property type="evidence" value="ECO:0007669"/>
    <property type="project" value="TreeGrafter"/>
</dbReference>
<dbReference type="SUPFAM" id="SSF52518">
    <property type="entry name" value="Thiamin diphosphate-binding fold (THDP-binding)"/>
    <property type="match status" value="2"/>
</dbReference>
<feature type="domain" description="Thiamine pyrophosphate enzyme N-terminal TPP-binding" evidence="4">
    <location>
        <begin position="27"/>
        <end position="148"/>
    </location>
</feature>
<dbReference type="NCBIfam" id="NF006203">
    <property type="entry name" value="PRK08327.1"/>
    <property type="match status" value="1"/>
</dbReference>
<reference evidence="5" key="1">
    <citation type="submission" date="2020-02" db="EMBL/GenBank/DDBJ databases">
        <authorList>
            <person name="Meier V. D."/>
        </authorList>
    </citation>
    <scope>NUCLEOTIDE SEQUENCE</scope>
    <source>
        <strain evidence="5">AVDCRST_MAG51</strain>
    </source>
</reference>
<proteinExistence type="inferred from homology"/>
<dbReference type="PANTHER" id="PTHR18968">
    <property type="entry name" value="THIAMINE PYROPHOSPHATE ENZYMES"/>
    <property type="match status" value="1"/>
</dbReference>
<dbReference type="InterPro" id="IPR000399">
    <property type="entry name" value="TPP-bd_CS"/>
</dbReference>
<dbReference type="PANTHER" id="PTHR18968:SF164">
    <property type="entry name" value="PYRUVATE DECARBOXYLASE"/>
    <property type="match status" value="1"/>
</dbReference>
<dbReference type="GO" id="GO:0009099">
    <property type="term" value="P:L-valine biosynthetic process"/>
    <property type="evidence" value="ECO:0007669"/>
    <property type="project" value="TreeGrafter"/>
</dbReference>
<dbReference type="Gene3D" id="3.40.50.1220">
    <property type="entry name" value="TPP-binding domain"/>
    <property type="match status" value="1"/>
</dbReference>
<dbReference type="InterPro" id="IPR029061">
    <property type="entry name" value="THDP-binding"/>
</dbReference>
<dbReference type="GO" id="GO:0009097">
    <property type="term" value="P:isoleucine biosynthetic process"/>
    <property type="evidence" value="ECO:0007669"/>
    <property type="project" value="TreeGrafter"/>
</dbReference>
<dbReference type="InterPro" id="IPR029035">
    <property type="entry name" value="DHS-like_NAD/FAD-binding_dom"/>
</dbReference>
<dbReference type="GO" id="GO:0003984">
    <property type="term" value="F:acetolactate synthase activity"/>
    <property type="evidence" value="ECO:0007669"/>
    <property type="project" value="TreeGrafter"/>
</dbReference>
<dbReference type="GO" id="GO:0030976">
    <property type="term" value="F:thiamine pyrophosphate binding"/>
    <property type="evidence" value="ECO:0007669"/>
    <property type="project" value="InterPro"/>
</dbReference>
<evidence type="ECO:0000313" key="5">
    <source>
        <dbReference type="EMBL" id="CAA9419932.1"/>
    </source>
</evidence>
<accession>A0A6J4PNX2</accession>
<comment type="similarity">
    <text evidence="1">Belongs to the TPP enzyme family.</text>
</comment>
<gene>
    <name evidence="5" type="ORF">AVDCRST_MAG51-1942</name>
</gene>
<name>A0A6J4PNX2_9BURK</name>
<evidence type="ECO:0000259" key="4">
    <source>
        <dbReference type="Pfam" id="PF02776"/>
    </source>
</evidence>
<dbReference type="Pfam" id="PF02775">
    <property type="entry name" value="TPP_enzyme_C"/>
    <property type="match status" value="1"/>
</dbReference>
<dbReference type="Gene3D" id="3.40.50.970">
    <property type="match status" value="2"/>
</dbReference>
<dbReference type="PROSITE" id="PS00187">
    <property type="entry name" value="TPP_ENZYMES"/>
    <property type="match status" value="1"/>
</dbReference>
<dbReference type="SUPFAM" id="SSF52467">
    <property type="entry name" value="DHS-like NAD/FAD-binding domain"/>
    <property type="match status" value="1"/>
</dbReference>
<dbReference type="AlphaFoldDB" id="A0A6J4PNX2"/>
<dbReference type="CDD" id="cd07035">
    <property type="entry name" value="TPP_PYR_POX_like"/>
    <property type="match status" value="1"/>
</dbReference>
<evidence type="ECO:0000256" key="1">
    <source>
        <dbReference type="ARBA" id="ARBA00007812"/>
    </source>
</evidence>
<dbReference type="EMBL" id="CADCUX010000409">
    <property type="protein sequence ID" value="CAA9419932.1"/>
    <property type="molecule type" value="Genomic_DNA"/>
</dbReference>
<feature type="domain" description="Thiamine pyrophosphate enzyme TPP-binding" evidence="3">
    <location>
        <begin position="436"/>
        <end position="585"/>
    </location>
</feature>
<dbReference type="GO" id="GO:0050660">
    <property type="term" value="F:flavin adenine dinucleotide binding"/>
    <property type="evidence" value="ECO:0007669"/>
    <property type="project" value="TreeGrafter"/>
</dbReference>
<dbReference type="InterPro" id="IPR012001">
    <property type="entry name" value="Thiamin_PyroP_enz_TPP-bd_dom"/>
</dbReference>
<evidence type="ECO:0000259" key="3">
    <source>
        <dbReference type="Pfam" id="PF02775"/>
    </source>
</evidence>
<protein>
    <submittedName>
        <fullName evidence="5">Acetolactate synthase large subunit</fullName>
    </submittedName>
</protein>